<dbReference type="Pfam" id="PF12770">
    <property type="entry name" value="CHAT"/>
    <property type="match status" value="1"/>
</dbReference>
<organism evidence="2 3">
    <name type="scientific">Xylaria arbuscula</name>
    <dbReference type="NCBI Taxonomy" id="114810"/>
    <lineage>
        <taxon>Eukaryota</taxon>
        <taxon>Fungi</taxon>
        <taxon>Dikarya</taxon>
        <taxon>Ascomycota</taxon>
        <taxon>Pezizomycotina</taxon>
        <taxon>Sordariomycetes</taxon>
        <taxon>Xylariomycetidae</taxon>
        <taxon>Xylariales</taxon>
        <taxon>Xylariaceae</taxon>
        <taxon>Xylaria</taxon>
    </lineage>
</organism>
<evidence type="ECO:0000259" key="1">
    <source>
        <dbReference type="Pfam" id="PF12770"/>
    </source>
</evidence>
<name>A0A9W8NEC0_9PEZI</name>
<dbReference type="EMBL" id="JANPWZ010000876">
    <property type="protein sequence ID" value="KAJ3571027.1"/>
    <property type="molecule type" value="Genomic_DNA"/>
</dbReference>
<protein>
    <recommendedName>
        <fullName evidence="1">CHAT domain-containing protein</fullName>
    </recommendedName>
</protein>
<feature type="domain" description="CHAT" evidence="1">
    <location>
        <begin position="797"/>
        <end position="1076"/>
    </location>
</feature>
<sequence length="1111" mass="124914">MSYTDLDEYISELYHKGIRYTEEYWKSNSDADLRSAIEYLRDAFKRASDSHPEKPRIAHRLARRLLDLYQRQPDPLDLENAEALGRFALEHAKENDPDRVIMMNGLSLILREKNTTIPNIQYLEEAAQLTREAINHEAGTSMKARSFMTNLASILSELYASSGKDDYIYEAVNWNRKVVLATDLGDPMKPARLTNLANKLNTLFDISNEVKYIEEAVEYDKQAAFLITKSTDQVNYPNIINCYGIRLRLFFESTGDKASLHQSVKCLKDLAETMPRTHQLWITVVNNLCNALILKHEEDGSVADLQNAMEAAQDAISQAEKHNSPSARSTLMNTLCLAIRLRYKMTGALRDLEEAMTVAERVTELTPESHVEYASAMQNKASILEMLYFRRRRESDLEAAIKCNETAAKKTSQKRCLAKIYGNLGIQYGYRFENYGNNTNDLQMAIDCCRKCISLGENSFSSYSNLASWLHVSSQSHKDDNPLGLASKRDELDESIRLAEKGFSLAQATPARSDLSRAALTLARGLNARFRDPHEGYGGKGEDRSRVKEILQCMLTETNNSAPTDQIQVAISLAQIASRDNDSELVYTALSKAVEFLPFLSPQCISQVDQHHFLSLFAGLSSEAAASAIVAGRSASEALQLLEDGRCVTSRHRFERRIDISRLRSMRPELSQKFEHLCSILDAPQVGHSQEYGGGSSLSQRHRAETDFRALINQIREEVDFKEFLKPADPCALLRRKPRSAIAVINISFRSGAFLAREDEVTYVDLPGLNSPTFDEMIRRFATKFSSVSGQLDMYEELEWLWDTVVHPILRSLGISGHYTEGEWFHVHWVPTASLSRLPLHAAGYHRDGSLRTTLDWVVSSYSPSIKFLQYAADNTTMFTQRSGLVYPKALIGSMTHTPGMPSLPEARKEAKSVGCQLQPRICINEVDTPSRSYLINELQYCTFFHFAGHGKADATDPLQSSLHVADGLITVQELIDLRLNLSPPVLAYLSACLTGNTRVENLIDEGVHLAASFLGMGFQNVVAALWQVRDRDSSEFADQFYHELTELKSIPSPSTPASVSLALHQAQRKLRGMDRLCSSNQRGFTRRQDTSRVSSSRSSAWICYIHLGHI</sequence>
<reference evidence="2" key="1">
    <citation type="submission" date="2022-07" db="EMBL/GenBank/DDBJ databases">
        <title>Genome Sequence of Xylaria arbuscula.</title>
        <authorList>
            <person name="Buettner E."/>
        </authorList>
    </citation>
    <scope>NUCLEOTIDE SEQUENCE</scope>
    <source>
        <strain evidence="2">VT107</strain>
    </source>
</reference>
<comment type="caution">
    <text evidence="2">The sequence shown here is derived from an EMBL/GenBank/DDBJ whole genome shotgun (WGS) entry which is preliminary data.</text>
</comment>
<proteinExistence type="predicted"/>
<gene>
    <name evidence="2" type="ORF">NPX13_g5523</name>
</gene>
<keyword evidence="3" id="KW-1185">Reference proteome</keyword>
<dbReference type="SUPFAM" id="SSF81901">
    <property type="entry name" value="HCP-like"/>
    <property type="match status" value="1"/>
</dbReference>
<dbReference type="AlphaFoldDB" id="A0A9W8NEC0"/>
<dbReference type="InterPro" id="IPR024983">
    <property type="entry name" value="CHAT_dom"/>
</dbReference>
<evidence type="ECO:0000313" key="2">
    <source>
        <dbReference type="EMBL" id="KAJ3571027.1"/>
    </source>
</evidence>
<dbReference type="VEuPathDB" id="FungiDB:F4678DRAFT_451564"/>
<dbReference type="Proteomes" id="UP001148614">
    <property type="component" value="Unassembled WGS sequence"/>
</dbReference>
<dbReference type="InterPro" id="IPR011990">
    <property type="entry name" value="TPR-like_helical_dom_sf"/>
</dbReference>
<evidence type="ECO:0000313" key="3">
    <source>
        <dbReference type="Proteomes" id="UP001148614"/>
    </source>
</evidence>
<accession>A0A9W8NEC0</accession>
<dbReference type="Gene3D" id="1.25.40.10">
    <property type="entry name" value="Tetratricopeptide repeat domain"/>
    <property type="match status" value="2"/>
</dbReference>